<evidence type="ECO:0000313" key="2">
    <source>
        <dbReference type="EMBL" id="WWD17677.1"/>
    </source>
</evidence>
<gene>
    <name evidence="2" type="ORF">CI109_102118</name>
</gene>
<name>A0A5M6C4F3_9TREE</name>
<protein>
    <submittedName>
        <fullName evidence="2">Uncharacterized protein</fullName>
    </submittedName>
</protein>
<dbReference type="AlphaFoldDB" id="A0A5M6C4F3"/>
<sequence>MPRDLGQRAQDFREKWLAPSGGWLAELTIALSDLTGVWDLLILSAIFVASWIIIRTSPMEIGGILGLIFDLTIPLQYSNDEDLADEHAYHLDGYWPVQLIGAIIEGASFFLLHPDLFTLIVCIKTTFCTLFWLSRDQDGDSILGSRSGRVNQTIRVDPPEFDSEAEPTSASSISEPYSEPSSDSDASSSDSDDPSSRQRNTQSSRSNRSTHPEKSSNPSRSSSSSTPGTQPPATSSSSSGRSSRTPPTNMPTSKHYPDAYKNLSRKGYTDPAIAGMIDVLNAGDKDTAKKNMKAWTGEKRKEKIDERNKKYEKRAKQVGWKADSSSGSPNSSGSHGGESSRSAPAMPTSSTTSTAGGARPPNMPSTKVDPKAHEKLKKVGYTDPAIAGMITALNDANNDEWAKNTLGAWLAEKKPDQIARRNKQYADRAAKQNKGTAPTKTTTSDSRPTATAPSTSTATTKADPKAHEKLKKAGYTDQAVTGMIKHLNKANNDTWAKKTLKTWLEEKDPKQIANRNTKYAELAKKDNPGSGGGSGGGGGGGGGGGDATQKPIAVPEDAIKQIVKQLKEKKVDPEDQKKVEASLKHVKSKSNLADIVNMLYRDHRIKAKLPAELIAGERVYGEPDGKGYFYDIIIPIHVRNNIIKRLHRKFTVWGVEDVGKERDKWWAYTGLPLSRTDMEETIIPMAHSADLALGLGLYGGGKLGLDVDGLAKCFDVVKANLDVTGEMVDHMFKSLGNMESRAKAKETLGRWIQGKWKAGEREQYLRTLPSWYN</sequence>
<dbReference type="EMBL" id="CP144054">
    <property type="protein sequence ID" value="WWD17677.1"/>
    <property type="molecule type" value="Genomic_DNA"/>
</dbReference>
<feature type="compositionally biased region" description="Basic and acidic residues" evidence="1">
    <location>
        <begin position="412"/>
        <end position="430"/>
    </location>
</feature>
<reference evidence="2" key="1">
    <citation type="submission" date="2017-08" db="EMBL/GenBank/DDBJ databases">
        <authorList>
            <person name="Cuomo C."/>
            <person name="Billmyre B."/>
            <person name="Heitman J."/>
        </authorList>
    </citation>
    <scope>NUCLEOTIDE SEQUENCE</scope>
    <source>
        <strain evidence="2">CBS 12478</strain>
    </source>
</reference>
<feature type="compositionally biased region" description="Basic and acidic residues" evidence="1">
    <location>
        <begin position="296"/>
        <end position="309"/>
    </location>
</feature>
<dbReference type="KEGG" id="ksn:43589022"/>
<accession>A0A5M6C4F3</accession>
<feature type="region of interest" description="Disordered" evidence="1">
    <location>
        <begin position="151"/>
        <end position="266"/>
    </location>
</feature>
<dbReference type="GeneID" id="43589022"/>
<feature type="compositionally biased region" description="Gly residues" evidence="1">
    <location>
        <begin position="529"/>
        <end position="546"/>
    </location>
</feature>
<feature type="region of interest" description="Disordered" evidence="1">
    <location>
        <begin position="522"/>
        <end position="550"/>
    </location>
</feature>
<keyword evidence="3" id="KW-1185">Reference proteome</keyword>
<feature type="region of interest" description="Disordered" evidence="1">
    <location>
        <begin position="279"/>
        <end position="376"/>
    </location>
</feature>
<feature type="compositionally biased region" description="Low complexity" evidence="1">
    <location>
        <begin position="324"/>
        <end position="359"/>
    </location>
</feature>
<feature type="compositionally biased region" description="Low complexity" evidence="1">
    <location>
        <begin position="197"/>
        <end position="247"/>
    </location>
</feature>
<feature type="compositionally biased region" description="Low complexity" evidence="1">
    <location>
        <begin position="169"/>
        <end position="189"/>
    </location>
</feature>
<dbReference type="RefSeq" id="XP_031860997.1">
    <property type="nucleotide sequence ID" value="XM_032004882.1"/>
</dbReference>
<organism evidence="2 3">
    <name type="scientific">Kwoniella shandongensis</name>
    <dbReference type="NCBI Taxonomy" id="1734106"/>
    <lineage>
        <taxon>Eukaryota</taxon>
        <taxon>Fungi</taxon>
        <taxon>Dikarya</taxon>
        <taxon>Basidiomycota</taxon>
        <taxon>Agaricomycotina</taxon>
        <taxon>Tremellomycetes</taxon>
        <taxon>Tremellales</taxon>
        <taxon>Cryptococcaceae</taxon>
        <taxon>Kwoniella</taxon>
    </lineage>
</organism>
<feature type="region of interest" description="Disordered" evidence="1">
    <location>
        <begin position="412"/>
        <end position="477"/>
    </location>
</feature>
<reference evidence="2" key="2">
    <citation type="submission" date="2024-01" db="EMBL/GenBank/DDBJ databases">
        <title>Comparative genomics of Cryptococcus and Kwoniella reveals pathogenesis evolution and contrasting modes of karyotype evolution via chromosome fusion or intercentromeric recombination.</title>
        <authorList>
            <person name="Coelho M.A."/>
            <person name="David-Palma M."/>
            <person name="Shea T."/>
            <person name="Bowers K."/>
            <person name="McGinley-Smith S."/>
            <person name="Mohammad A.W."/>
            <person name="Gnirke A."/>
            <person name="Yurkov A.M."/>
            <person name="Nowrousian M."/>
            <person name="Sun S."/>
            <person name="Cuomo C.A."/>
            <person name="Heitman J."/>
        </authorList>
    </citation>
    <scope>NUCLEOTIDE SEQUENCE</scope>
    <source>
        <strain evidence="2">CBS 12478</strain>
    </source>
</reference>
<evidence type="ECO:0000256" key="1">
    <source>
        <dbReference type="SAM" id="MobiDB-lite"/>
    </source>
</evidence>
<dbReference type="Proteomes" id="UP000322225">
    <property type="component" value="Chromosome 4"/>
</dbReference>
<feature type="compositionally biased region" description="Low complexity" evidence="1">
    <location>
        <begin position="438"/>
        <end position="461"/>
    </location>
</feature>
<evidence type="ECO:0000313" key="3">
    <source>
        <dbReference type="Proteomes" id="UP000322225"/>
    </source>
</evidence>
<proteinExistence type="predicted"/>
<dbReference type="OrthoDB" id="2563446at2759"/>